<dbReference type="EMBL" id="JAUZEE010000007">
    <property type="protein sequence ID" value="MDP4301768.1"/>
    <property type="molecule type" value="Genomic_DNA"/>
</dbReference>
<feature type="transmembrane region" description="Helical" evidence="6">
    <location>
        <begin position="197"/>
        <end position="215"/>
    </location>
</feature>
<keyword evidence="5 6" id="KW-0472">Membrane</keyword>
<keyword evidence="3 6" id="KW-0812">Transmembrane</keyword>
<name>A0ABT9G5K1_LEPDI</name>
<dbReference type="Proteomes" id="UP001235760">
    <property type="component" value="Unassembled WGS sequence"/>
</dbReference>
<sequence>MTPLGLQDLALFSLTVLVLNATPGVDLLFTVTRTLQHGVRGGLAGAAGISAGCVVHAVGAAFGLAALMATSAAAFGAVKWAGAVYLLWLGLTAWRGVLRRGPAPGHPPSTEPPIATAMPAGRLFRQGLLTNVLNPKVAIFFLALLPQFIAADAPHKTLAFLALGAWFVLQSAVFLTVLVLAVAPLRRWQPGTAVRRTLGGLSGLLFLGLAARLALTPRP</sequence>
<feature type="transmembrane region" description="Helical" evidence="6">
    <location>
        <begin position="12"/>
        <end position="31"/>
    </location>
</feature>
<accession>A0ABT9G5K1</accession>
<evidence type="ECO:0000313" key="7">
    <source>
        <dbReference type="EMBL" id="MDP4301768.1"/>
    </source>
</evidence>
<comment type="caution">
    <text evidence="7">The sequence shown here is derived from an EMBL/GenBank/DDBJ whole genome shotgun (WGS) entry which is preliminary data.</text>
</comment>
<feature type="transmembrane region" description="Helical" evidence="6">
    <location>
        <begin position="128"/>
        <end position="149"/>
    </location>
</feature>
<dbReference type="InterPro" id="IPR001123">
    <property type="entry name" value="LeuE-type"/>
</dbReference>
<feature type="transmembrane region" description="Helical" evidence="6">
    <location>
        <begin position="161"/>
        <end position="185"/>
    </location>
</feature>
<gene>
    <name evidence="7" type="ORF">Q8X39_14085</name>
</gene>
<protein>
    <submittedName>
        <fullName evidence="7">LysE family translocator</fullName>
    </submittedName>
</protein>
<keyword evidence="2" id="KW-1003">Cell membrane</keyword>
<evidence type="ECO:0000313" key="8">
    <source>
        <dbReference type="Proteomes" id="UP001235760"/>
    </source>
</evidence>
<keyword evidence="8" id="KW-1185">Reference proteome</keyword>
<dbReference type="PANTHER" id="PTHR30086">
    <property type="entry name" value="ARGININE EXPORTER PROTEIN ARGO"/>
    <property type="match status" value="1"/>
</dbReference>
<dbReference type="Pfam" id="PF01810">
    <property type="entry name" value="LysE"/>
    <property type="match status" value="1"/>
</dbReference>
<evidence type="ECO:0000256" key="1">
    <source>
        <dbReference type="ARBA" id="ARBA00004651"/>
    </source>
</evidence>
<dbReference type="PIRSF" id="PIRSF006324">
    <property type="entry name" value="LeuE"/>
    <property type="match status" value="1"/>
</dbReference>
<dbReference type="RefSeq" id="WP_305750313.1">
    <property type="nucleotide sequence ID" value="NZ_JAUZEE010000007.1"/>
</dbReference>
<evidence type="ECO:0000256" key="3">
    <source>
        <dbReference type="ARBA" id="ARBA00022692"/>
    </source>
</evidence>
<evidence type="ECO:0000256" key="6">
    <source>
        <dbReference type="SAM" id="Phobius"/>
    </source>
</evidence>
<evidence type="ECO:0000256" key="5">
    <source>
        <dbReference type="ARBA" id="ARBA00023136"/>
    </source>
</evidence>
<evidence type="ECO:0000256" key="4">
    <source>
        <dbReference type="ARBA" id="ARBA00022989"/>
    </source>
</evidence>
<evidence type="ECO:0000256" key="2">
    <source>
        <dbReference type="ARBA" id="ARBA00022475"/>
    </source>
</evidence>
<comment type="subcellular location">
    <subcellularLocation>
        <location evidence="1">Cell membrane</location>
        <topology evidence="1">Multi-pass membrane protein</topology>
    </subcellularLocation>
</comment>
<reference evidence="7 8" key="1">
    <citation type="submission" date="2023-08" db="EMBL/GenBank/DDBJ databases">
        <authorList>
            <person name="Roldan D.M."/>
            <person name="Menes R.J."/>
        </authorList>
    </citation>
    <scope>NUCLEOTIDE SEQUENCE [LARGE SCALE GENOMIC DNA]</scope>
    <source>
        <strain evidence="7 8">CCM 2812</strain>
    </source>
</reference>
<dbReference type="PANTHER" id="PTHR30086:SF20">
    <property type="entry name" value="ARGININE EXPORTER PROTEIN ARGO-RELATED"/>
    <property type="match status" value="1"/>
</dbReference>
<proteinExistence type="predicted"/>
<organism evidence="7 8">
    <name type="scientific">Leptothrix discophora</name>
    <dbReference type="NCBI Taxonomy" id="89"/>
    <lineage>
        <taxon>Bacteria</taxon>
        <taxon>Pseudomonadati</taxon>
        <taxon>Pseudomonadota</taxon>
        <taxon>Betaproteobacteria</taxon>
        <taxon>Burkholderiales</taxon>
        <taxon>Sphaerotilaceae</taxon>
        <taxon>Leptothrix</taxon>
    </lineage>
</organism>
<feature type="transmembrane region" description="Helical" evidence="6">
    <location>
        <begin position="43"/>
        <end position="66"/>
    </location>
</feature>
<feature type="transmembrane region" description="Helical" evidence="6">
    <location>
        <begin position="72"/>
        <end position="91"/>
    </location>
</feature>
<keyword evidence="4 6" id="KW-1133">Transmembrane helix</keyword>